<dbReference type="EMBL" id="LN891098">
    <property type="protein sequence ID" value="CUS09099.1"/>
    <property type="molecule type" value="Genomic_DNA"/>
</dbReference>
<keyword evidence="2" id="KW-1185">Reference proteome</keyword>
<dbReference type="Proteomes" id="UP001412239">
    <property type="component" value="Unassembled WGS sequence"/>
</dbReference>
<protein>
    <submittedName>
        <fullName evidence="1">Uncharacterized protein</fullName>
    </submittedName>
</protein>
<evidence type="ECO:0000313" key="1">
    <source>
        <dbReference type="EMBL" id="CUS09099.1"/>
    </source>
</evidence>
<organism evidence="1 2">
    <name type="scientific">Tuber aestivum</name>
    <name type="common">summer truffle</name>
    <dbReference type="NCBI Taxonomy" id="59557"/>
    <lineage>
        <taxon>Eukaryota</taxon>
        <taxon>Fungi</taxon>
        <taxon>Dikarya</taxon>
        <taxon>Ascomycota</taxon>
        <taxon>Pezizomycotina</taxon>
        <taxon>Pezizomycetes</taxon>
        <taxon>Pezizales</taxon>
        <taxon>Tuberaceae</taxon>
        <taxon>Tuber</taxon>
    </lineage>
</organism>
<sequence length="168" mass="19071">MCSWRANITRKHNKLAKANFNQVGTLEYNTEPGIPVTERMRFPLETPINRISDDHVERILAADSEQPWDLDETVGNVEYRQRRGMSTKSIIWADKIAHIDGSQGKSSDLPNANPTSTRGWKRNIHSLQLAEICELEIGVSLEITIKKKLPQENKRCAPSVNGSILYPY</sequence>
<gene>
    <name evidence="1" type="ORF">GSTUAT00006813001</name>
</gene>
<proteinExistence type="predicted"/>
<dbReference type="AlphaFoldDB" id="A0A292PNH6"/>
<evidence type="ECO:0000313" key="2">
    <source>
        <dbReference type="Proteomes" id="UP001412239"/>
    </source>
</evidence>
<reference evidence="1" key="1">
    <citation type="submission" date="2015-10" db="EMBL/GenBank/DDBJ databases">
        <authorList>
            <person name="Regsiter A."/>
            <person name="william w."/>
        </authorList>
    </citation>
    <scope>NUCLEOTIDE SEQUENCE</scope>
    <source>
        <strain evidence="1">Montdore</strain>
    </source>
</reference>
<name>A0A292PNH6_9PEZI</name>
<accession>A0A292PNH6</accession>